<feature type="region of interest" description="Disordered" evidence="1">
    <location>
        <begin position="52"/>
        <end position="93"/>
    </location>
</feature>
<protein>
    <submittedName>
        <fullName evidence="2">Uncharacterized protein</fullName>
    </submittedName>
</protein>
<organism evidence="2 3">
    <name type="scientific">Paramecium sonneborni</name>
    <dbReference type="NCBI Taxonomy" id="65129"/>
    <lineage>
        <taxon>Eukaryota</taxon>
        <taxon>Sar</taxon>
        <taxon>Alveolata</taxon>
        <taxon>Ciliophora</taxon>
        <taxon>Intramacronucleata</taxon>
        <taxon>Oligohymenophorea</taxon>
        <taxon>Peniculida</taxon>
        <taxon>Parameciidae</taxon>
        <taxon>Paramecium</taxon>
    </lineage>
</organism>
<accession>A0A8S1MXF6</accession>
<gene>
    <name evidence="2" type="ORF">PSON_ATCC_30995.1.T0390191</name>
</gene>
<sequence length="303" mass="35612">MNYNQYRTQVDNQRMIHQNSQSVGKLKKGIVFQNYPFNPVQSYNSNFQVRPLTSQTQPIKKPSTAQSNRHVPRAATSQTQRQPNLLFSEQPNNNLDLETKPSKRFMKIYFMKTNYRTILHNIMNNKLKALPPGDRKRLSVLNIVQEKFKELTIQEINLLICQHTLSEKFYIYFSDSEWIPCSKCCSSPIFLVLSPLVQKTDMFCCQCSRNLQNPPKSAIQTNTILPKYSFSQYGHSLQEQKERQKVSRMIISGKYRKVNLKEMYKEAQEPHQVEESFNLEFPIKEKQQESTILELKDLINELF</sequence>
<dbReference type="AlphaFoldDB" id="A0A8S1MXF6"/>
<dbReference type="Proteomes" id="UP000692954">
    <property type="component" value="Unassembled WGS sequence"/>
</dbReference>
<reference evidence="2" key="1">
    <citation type="submission" date="2021-01" db="EMBL/GenBank/DDBJ databases">
        <authorList>
            <consortium name="Genoscope - CEA"/>
            <person name="William W."/>
        </authorList>
    </citation>
    <scope>NUCLEOTIDE SEQUENCE</scope>
</reference>
<proteinExistence type="predicted"/>
<evidence type="ECO:0000313" key="2">
    <source>
        <dbReference type="EMBL" id="CAD8079594.1"/>
    </source>
</evidence>
<keyword evidence="3" id="KW-1185">Reference proteome</keyword>
<dbReference type="OrthoDB" id="285305at2759"/>
<name>A0A8S1MXF6_9CILI</name>
<evidence type="ECO:0000313" key="3">
    <source>
        <dbReference type="Proteomes" id="UP000692954"/>
    </source>
</evidence>
<evidence type="ECO:0000256" key="1">
    <source>
        <dbReference type="SAM" id="MobiDB-lite"/>
    </source>
</evidence>
<comment type="caution">
    <text evidence="2">The sequence shown here is derived from an EMBL/GenBank/DDBJ whole genome shotgun (WGS) entry which is preliminary data.</text>
</comment>
<dbReference type="EMBL" id="CAJJDN010000039">
    <property type="protein sequence ID" value="CAD8079594.1"/>
    <property type="molecule type" value="Genomic_DNA"/>
</dbReference>